<comment type="similarity">
    <text evidence="1">Belongs to the peptidase S58 family.</text>
</comment>
<dbReference type="Proteomes" id="UP001595904">
    <property type="component" value="Unassembled WGS sequence"/>
</dbReference>
<keyword evidence="2" id="KW-0732">Signal</keyword>
<evidence type="ECO:0000313" key="4">
    <source>
        <dbReference type="Proteomes" id="UP001595904"/>
    </source>
</evidence>
<accession>A0ABV8T7S7</accession>
<dbReference type="Gene3D" id="3.60.70.12">
    <property type="entry name" value="L-amino peptidase D-ALA esterase/amidase"/>
    <property type="match status" value="1"/>
</dbReference>
<sequence length="454" mass="49049">MKKEVLFALLAVTSSYSSLAAAEQNLTPVINAAGKTLEFDWPTIRVGTGEYDEGPTGVTVFHFQKRSLVAIDARGGGPGTVNSDYLRLGYEVPKLDAIVLSGGSWYGLESTTAVSTALKDDGLRDARWGNVALAVGSIIYDFGERRLNEVYPDKKLAQAAFRAARPGVFPLGAYGAGRMAKSGGYFNCNAHSGQGGAFKQIGELKIAAFTVVNAMGVITKRDGSIAACFREASWPKNLSAFDLADGTPDSRKPGWTGHALDEDQRANTTISLLVVNQKMSYAELNRLAVQVHTSMARGIQPFATEFDGDVLYAVSTGELEKKEGSTVTPVDIGVIAADVMWDAILASVPEQPAAPKANPRLKLSARELERYVGEYTFSEFARLRITTRDNKLFAQATGPRDVFALKRTAAIELQPVARNEFTVPSRYPLLVKFPAPGQVILNPGRWQQSGHRAP</sequence>
<dbReference type="SUPFAM" id="SSF56266">
    <property type="entry name" value="DmpA/ArgJ-like"/>
    <property type="match status" value="1"/>
</dbReference>
<dbReference type="Pfam" id="PF03576">
    <property type="entry name" value="Peptidase_S58"/>
    <property type="match status" value="1"/>
</dbReference>
<evidence type="ECO:0000313" key="3">
    <source>
        <dbReference type="EMBL" id="MFC4314879.1"/>
    </source>
</evidence>
<gene>
    <name evidence="3" type="ORF">ACFPN2_37805</name>
</gene>
<evidence type="ECO:0000256" key="2">
    <source>
        <dbReference type="SAM" id="SignalP"/>
    </source>
</evidence>
<feature type="signal peptide" evidence="2">
    <location>
        <begin position="1"/>
        <end position="20"/>
    </location>
</feature>
<dbReference type="EMBL" id="JBHSDU010000015">
    <property type="protein sequence ID" value="MFC4314879.1"/>
    <property type="molecule type" value="Genomic_DNA"/>
</dbReference>
<evidence type="ECO:0000256" key="1">
    <source>
        <dbReference type="ARBA" id="ARBA00007068"/>
    </source>
</evidence>
<feature type="chain" id="PRO_5045456221" evidence="2">
    <location>
        <begin position="21"/>
        <end position="454"/>
    </location>
</feature>
<dbReference type="RefSeq" id="WP_380606418.1">
    <property type="nucleotide sequence ID" value="NZ_JBHSDU010000015.1"/>
</dbReference>
<dbReference type="InterPro" id="IPR016117">
    <property type="entry name" value="ArgJ-like_dom_sf"/>
</dbReference>
<dbReference type="InterPro" id="IPR005321">
    <property type="entry name" value="Peptidase_S58_DmpA"/>
</dbReference>
<organism evidence="3 4">
    <name type="scientific">Steroidobacter flavus</name>
    <dbReference type="NCBI Taxonomy" id="1842136"/>
    <lineage>
        <taxon>Bacteria</taxon>
        <taxon>Pseudomonadati</taxon>
        <taxon>Pseudomonadota</taxon>
        <taxon>Gammaproteobacteria</taxon>
        <taxon>Steroidobacterales</taxon>
        <taxon>Steroidobacteraceae</taxon>
        <taxon>Steroidobacter</taxon>
    </lineage>
</organism>
<proteinExistence type="inferred from homology"/>
<reference evidence="4" key="1">
    <citation type="journal article" date="2019" name="Int. J. Syst. Evol. Microbiol.">
        <title>The Global Catalogue of Microorganisms (GCM) 10K type strain sequencing project: providing services to taxonomists for standard genome sequencing and annotation.</title>
        <authorList>
            <consortium name="The Broad Institute Genomics Platform"/>
            <consortium name="The Broad Institute Genome Sequencing Center for Infectious Disease"/>
            <person name="Wu L."/>
            <person name="Ma J."/>
        </authorList>
    </citation>
    <scope>NUCLEOTIDE SEQUENCE [LARGE SCALE GENOMIC DNA]</scope>
    <source>
        <strain evidence="4">CGMCC 1.10759</strain>
    </source>
</reference>
<keyword evidence="4" id="KW-1185">Reference proteome</keyword>
<protein>
    <submittedName>
        <fullName evidence="3">P1 family peptidase</fullName>
    </submittedName>
</protein>
<dbReference type="PANTHER" id="PTHR36512">
    <property type="entry name" value="D-AMINOPEPTIDASE"/>
    <property type="match status" value="1"/>
</dbReference>
<dbReference type="PANTHER" id="PTHR36512:SF3">
    <property type="entry name" value="BLR5678 PROTEIN"/>
    <property type="match status" value="1"/>
</dbReference>
<comment type="caution">
    <text evidence="3">The sequence shown here is derived from an EMBL/GenBank/DDBJ whole genome shotgun (WGS) entry which is preliminary data.</text>
</comment>
<name>A0ABV8T7S7_9GAMM</name>